<evidence type="ECO:0000313" key="1">
    <source>
        <dbReference type="EMBL" id="KXK60336.1"/>
    </source>
</evidence>
<dbReference type="GO" id="GO:0016747">
    <property type="term" value="F:acyltransferase activity, transferring groups other than amino-acyl groups"/>
    <property type="evidence" value="ECO:0007669"/>
    <property type="project" value="TreeGrafter"/>
</dbReference>
<dbReference type="EMBL" id="LRQV01000075">
    <property type="protein sequence ID" value="KXK60336.1"/>
    <property type="molecule type" value="Genomic_DNA"/>
</dbReference>
<dbReference type="Pfam" id="PF00756">
    <property type="entry name" value="Esterase"/>
    <property type="match status" value="1"/>
</dbReference>
<name>A0A136PQ53_9ACTN</name>
<sequence>MARIRCDFFSEVLGLSTSMTVLLPERAASQIGLAGSDRPGDPPVLYLLHGLSDDDTTWSRRTSVERYVAPLGLAVVMPQVGRSFYTDEAHGNRYWTFLSEELPSVCHSFFRLSRRREDTFVAGLSMGGYGALKWALREPGRFAAAASLSGAVDIAARGDHPHRPLDRAVWHTVFGDRTVRGSDDDLLTLLDRAGRAGVDLPALWLGCGTEDFLHEDNVRFVEALRRAGVPATVDLGPGGHDWAYWDRAVQDVLAWLPLRPPGG</sequence>
<accession>A0A136PQ53</accession>
<gene>
    <name evidence="1" type="ORF">AWW66_19365</name>
</gene>
<protein>
    <submittedName>
        <fullName evidence="1">Esterase</fullName>
    </submittedName>
</protein>
<comment type="caution">
    <text evidence="1">The sequence shown here is derived from an EMBL/GenBank/DDBJ whole genome shotgun (WGS) entry which is preliminary data.</text>
</comment>
<dbReference type="AlphaFoldDB" id="A0A136PQ53"/>
<dbReference type="InterPro" id="IPR050583">
    <property type="entry name" value="Mycobacterial_A85_antigen"/>
</dbReference>
<dbReference type="PANTHER" id="PTHR48098:SF1">
    <property type="entry name" value="DIACYLGLYCEROL ACYLTRANSFERASE_MYCOLYLTRANSFERASE AG85A"/>
    <property type="match status" value="1"/>
</dbReference>
<dbReference type="InterPro" id="IPR000801">
    <property type="entry name" value="Esterase-like"/>
</dbReference>
<proteinExistence type="predicted"/>
<keyword evidence="2" id="KW-1185">Reference proteome</keyword>
<dbReference type="InterPro" id="IPR029058">
    <property type="entry name" value="AB_hydrolase_fold"/>
</dbReference>
<dbReference type="Gene3D" id="3.40.50.1820">
    <property type="entry name" value="alpha/beta hydrolase"/>
    <property type="match status" value="1"/>
</dbReference>
<evidence type="ECO:0000313" key="2">
    <source>
        <dbReference type="Proteomes" id="UP000070620"/>
    </source>
</evidence>
<dbReference type="Proteomes" id="UP000070620">
    <property type="component" value="Unassembled WGS sequence"/>
</dbReference>
<reference evidence="1 2" key="1">
    <citation type="submission" date="2016-01" db="EMBL/GenBank/DDBJ databases">
        <title>Whole genome sequence and analysis of Micromonospora rosaria DSM 803, which can produce antibacterial substance rosamicin.</title>
        <authorList>
            <person name="Yang H."/>
            <person name="He X."/>
            <person name="Zhu D."/>
        </authorList>
    </citation>
    <scope>NUCLEOTIDE SEQUENCE [LARGE SCALE GENOMIC DNA]</scope>
    <source>
        <strain evidence="1 2">DSM 803</strain>
    </source>
</reference>
<organism evidence="1 2">
    <name type="scientific">Micromonospora rosaria</name>
    <dbReference type="NCBI Taxonomy" id="47874"/>
    <lineage>
        <taxon>Bacteria</taxon>
        <taxon>Bacillati</taxon>
        <taxon>Actinomycetota</taxon>
        <taxon>Actinomycetes</taxon>
        <taxon>Micromonosporales</taxon>
        <taxon>Micromonosporaceae</taxon>
        <taxon>Micromonospora</taxon>
    </lineage>
</organism>
<dbReference type="PANTHER" id="PTHR48098">
    <property type="entry name" value="ENTEROCHELIN ESTERASE-RELATED"/>
    <property type="match status" value="1"/>
</dbReference>
<dbReference type="SUPFAM" id="SSF53474">
    <property type="entry name" value="alpha/beta-Hydrolases"/>
    <property type="match status" value="1"/>
</dbReference>
<dbReference type="OrthoDB" id="4527292at2"/>